<dbReference type="PATRIC" id="fig|284581.3.peg.4277"/>
<dbReference type="Pfam" id="PF08533">
    <property type="entry name" value="Glyco_hydro_42C"/>
    <property type="match status" value="1"/>
</dbReference>
<dbReference type="InterPro" id="IPR013739">
    <property type="entry name" value="Beta_galactosidase_C"/>
</dbReference>
<dbReference type="Gene3D" id="3.20.20.80">
    <property type="entry name" value="Glycosidases"/>
    <property type="match status" value="1"/>
</dbReference>
<reference evidence="16" key="1">
    <citation type="submission" date="2015-08" db="EMBL/GenBank/DDBJ databases">
        <title>Fjat-14210 dsm16467.</title>
        <authorList>
            <person name="Liu B."/>
            <person name="Wang J."/>
            <person name="Zhu Y."/>
            <person name="Liu G."/>
            <person name="Chen Q."/>
            <person name="Chen Z."/>
            <person name="Lan J."/>
            <person name="Che J."/>
            <person name="Ge C."/>
            <person name="Shi H."/>
            <person name="Pan Z."/>
            <person name="Liu X."/>
        </authorList>
    </citation>
    <scope>NUCLEOTIDE SEQUENCE [LARGE SCALE GENOMIC DNA]</scope>
    <source>
        <strain evidence="16">DSM 16467</strain>
    </source>
</reference>
<name>A0A0M0KQN6_9BACI</name>
<evidence type="ECO:0000313" key="15">
    <source>
        <dbReference type="EMBL" id="KOO41124.1"/>
    </source>
</evidence>
<dbReference type="STRING" id="284581.AMD01_19455"/>
<dbReference type="GO" id="GO:0046872">
    <property type="term" value="F:metal ion binding"/>
    <property type="evidence" value="ECO:0007669"/>
    <property type="project" value="UniProtKB-KW"/>
</dbReference>
<dbReference type="Pfam" id="PF02449">
    <property type="entry name" value="Glyco_hydro_42"/>
    <property type="match status" value="1"/>
</dbReference>
<feature type="binding site" evidence="11">
    <location>
        <position position="151"/>
    </location>
    <ligand>
        <name>Zn(2+)</name>
        <dbReference type="ChEBI" id="CHEBI:29105"/>
    </ligand>
</feature>
<accession>A0A0M0KQN6</accession>
<feature type="binding site" evidence="11">
    <location>
        <position position="156"/>
    </location>
    <ligand>
        <name>Zn(2+)</name>
        <dbReference type="ChEBI" id="CHEBI:29105"/>
    </ligand>
</feature>
<dbReference type="PANTHER" id="PTHR36447:SF2">
    <property type="entry name" value="BETA-GALACTOSIDASE YESZ"/>
    <property type="match status" value="1"/>
</dbReference>
<evidence type="ECO:0000256" key="11">
    <source>
        <dbReference type="PIRSR" id="PIRSR001084-3"/>
    </source>
</evidence>
<keyword evidence="6 11" id="KW-0862">Zinc</keyword>
<dbReference type="InterPro" id="IPR013738">
    <property type="entry name" value="Beta_galactosidase_Trimer"/>
</dbReference>
<comment type="caution">
    <text evidence="15">The sequence shown here is derived from an EMBL/GenBank/DDBJ whole genome shotgun (WGS) entry which is preliminary data.</text>
</comment>
<feature type="active site" description="Nucleophile" evidence="9">
    <location>
        <position position="304"/>
    </location>
</feature>
<dbReference type="Pfam" id="PF08532">
    <property type="entry name" value="Glyco_hydro_42M"/>
    <property type="match status" value="1"/>
</dbReference>
<proteinExistence type="inferred from homology"/>
<dbReference type="InterPro" id="IPR003476">
    <property type="entry name" value="Glyco_hydro_42"/>
</dbReference>
<keyword evidence="5 8" id="KW-0378">Hydrolase</keyword>
<feature type="domain" description="Glycoside hydrolase family 42 N-terminal" evidence="12">
    <location>
        <begin position="6"/>
        <end position="381"/>
    </location>
</feature>
<dbReference type="EMBL" id="LILC01000030">
    <property type="protein sequence ID" value="KOO41124.1"/>
    <property type="molecule type" value="Genomic_DNA"/>
</dbReference>
<dbReference type="RefSeq" id="WP_053403106.1">
    <property type="nucleotide sequence ID" value="NZ_LILC01000030.1"/>
</dbReference>
<dbReference type="CDD" id="cd03143">
    <property type="entry name" value="A4_beta-galactosidase_middle_domain"/>
    <property type="match status" value="1"/>
</dbReference>
<feature type="binding site" evidence="11">
    <location>
        <position position="107"/>
    </location>
    <ligand>
        <name>Zn(2+)</name>
        <dbReference type="ChEBI" id="CHEBI:29105"/>
    </ligand>
</feature>
<evidence type="ECO:0000313" key="16">
    <source>
        <dbReference type="Proteomes" id="UP000037558"/>
    </source>
</evidence>
<dbReference type="Proteomes" id="UP000037558">
    <property type="component" value="Unassembled WGS sequence"/>
</dbReference>
<dbReference type="SUPFAM" id="SSF52317">
    <property type="entry name" value="Class I glutamine amidotransferase-like"/>
    <property type="match status" value="1"/>
</dbReference>
<dbReference type="AlphaFoldDB" id="A0A0M0KQN6"/>
<dbReference type="EC" id="3.2.1.23" evidence="3 8"/>
<dbReference type="GO" id="GO:0004565">
    <property type="term" value="F:beta-galactosidase activity"/>
    <property type="evidence" value="ECO:0007669"/>
    <property type="project" value="UniProtKB-EC"/>
</dbReference>
<feature type="binding site" evidence="10">
    <location>
        <position position="141"/>
    </location>
    <ligand>
        <name>substrate</name>
    </ligand>
</feature>
<dbReference type="PIRSF" id="PIRSF001084">
    <property type="entry name" value="B-galactosidase"/>
    <property type="match status" value="1"/>
</dbReference>
<evidence type="ECO:0000259" key="13">
    <source>
        <dbReference type="Pfam" id="PF08532"/>
    </source>
</evidence>
<organism evidence="15 16">
    <name type="scientific">Priestia koreensis</name>
    <dbReference type="NCBI Taxonomy" id="284581"/>
    <lineage>
        <taxon>Bacteria</taxon>
        <taxon>Bacillati</taxon>
        <taxon>Bacillota</taxon>
        <taxon>Bacilli</taxon>
        <taxon>Bacillales</taxon>
        <taxon>Bacillaceae</taxon>
        <taxon>Priestia</taxon>
    </lineage>
</organism>
<dbReference type="SUPFAM" id="SSF51445">
    <property type="entry name" value="(Trans)glycosidases"/>
    <property type="match status" value="1"/>
</dbReference>
<feature type="binding site" evidence="11">
    <location>
        <position position="153"/>
    </location>
    <ligand>
        <name>Zn(2+)</name>
        <dbReference type="ChEBI" id="CHEBI:29105"/>
    </ligand>
</feature>
<feature type="domain" description="Beta-galactosidase C-terminal" evidence="14">
    <location>
        <begin position="605"/>
        <end position="640"/>
    </location>
</feature>
<keyword evidence="7 8" id="KW-0326">Glycosidase</keyword>
<evidence type="ECO:0000256" key="7">
    <source>
        <dbReference type="ARBA" id="ARBA00023295"/>
    </source>
</evidence>
<dbReference type="InterPro" id="IPR029062">
    <property type="entry name" value="Class_I_gatase-like"/>
</dbReference>
<evidence type="ECO:0000259" key="12">
    <source>
        <dbReference type="Pfam" id="PF02449"/>
    </source>
</evidence>
<dbReference type="InterPro" id="IPR017853">
    <property type="entry name" value="GH"/>
</dbReference>
<dbReference type="GO" id="GO:0009341">
    <property type="term" value="C:beta-galactosidase complex"/>
    <property type="evidence" value="ECO:0007669"/>
    <property type="project" value="InterPro"/>
</dbReference>
<dbReference type="OrthoDB" id="9800974at2"/>
<evidence type="ECO:0000256" key="3">
    <source>
        <dbReference type="ARBA" id="ARBA00012756"/>
    </source>
</evidence>
<comment type="similarity">
    <text evidence="2 8">Belongs to the glycosyl hydrolase 42 family.</text>
</comment>
<evidence type="ECO:0000256" key="10">
    <source>
        <dbReference type="PIRSR" id="PIRSR001084-2"/>
    </source>
</evidence>
<dbReference type="GO" id="GO:0006012">
    <property type="term" value="P:galactose metabolic process"/>
    <property type="evidence" value="ECO:0007669"/>
    <property type="project" value="InterPro"/>
</dbReference>
<sequence>MYRGVDYYPEHWDIEMMDSDLSRMKEMGVNLVRIGEFAWHLMEKEEGKIDFSFFDRAIEKIKEYGIEVMFGTPTATFPAWLVQKHPSILIEDENGQKISFGGRRQYCYNSEVYQEYSLNIVQKLVTHYQHEKAIVAWQIDNELGHEGSDMCYCSQCQKAFHSFLEEKYETVDELNNVWGTIFWGQTYNDFSEIPVPKKTITVHNPSMMLDWARFRSQSLSEFAKKHVELVRELKGEHQTVTTNLPGGFFDKWFDHNEFSRSLDYVSYDNYPVWGGLKEPVTPAELSATLDFVRGLNKQNFWIVEQLMGAQGHDIIGYLPRPNQAKAWSYHAFAHGCNNMLYFRWRGMNRGAEQYCLGILDANNQKTRKFHEVKSFFNHISQYEDLFDAPIQADVAVLYDFDNIWAWRIQRESSQFQFMNELVRMYEPFYRQNIAIDVLRYDHDFSTYKVVILPVMKVIDEELVRRLEEFTKAGGTVIMSYRAGVKNKQNNLILGETIPGKLSPLLGIQVEESESLHDGQQVTVVTTDGEESTCKVWRDIVRPTTAQTLYHYTDHFYKEYACVTENQFGEGKAYYVGGGLELDALVDLAKDIAQDQGLQNIQTEPGVEAVRRTDGTTNYIIVINHNGHEVTFKNKVLQPYECRFFEMSEEGTIDELS</sequence>
<evidence type="ECO:0000256" key="8">
    <source>
        <dbReference type="PIRNR" id="PIRNR001084"/>
    </source>
</evidence>
<feature type="active site" description="Proton donor" evidence="9">
    <location>
        <position position="142"/>
    </location>
</feature>
<evidence type="ECO:0000256" key="6">
    <source>
        <dbReference type="ARBA" id="ARBA00022833"/>
    </source>
</evidence>
<dbReference type="Gene3D" id="3.40.50.880">
    <property type="match status" value="1"/>
</dbReference>
<protein>
    <recommendedName>
        <fullName evidence="3 8">Beta-galactosidase</fullName>
        <shortName evidence="8">Beta-gal</shortName>
        <ecNumber evidence="3 8">3.2.1.23</ecNumber>
    </recommendedName>
</protein>
<feature type="binding site" evidence="10">
    <location>
        <position position="103"/>
    </location>
    <ligand>
        <name>substrate</name>
    </ligand>
</feature>
<evidence type="ECO:0000256" key="2">
    <source>
        <dbReference type="ARBA" id="ARBA00005940"/>
    </source>
</evidence>
<evidence type="ECO:0000256" key="1">
    <source>
        <dbReference type="ARBA" id="ARBA00001412"/>
    </source>
</evidence>
<keyword evidence="16" id="KW-1185">Reference proteome</keyword>
<dbReference type="InterPro" id="IPR013529">
    <property type="entry name" value="Glyco_hydro_42_N"/>
</dbReference>
<evidence type="ECO:0000256" key="5">
    <source>
        <dbReference type="ARBA" id="ARBA00022801"/>
    </source>
</evidence>
<evidence type="ECO:0000259" key="14">
    <source>
        <dbReference type="Pfam" id="PF08533"/>
    </source>
</evidence>
<feature type="domain" description="Beta-galactosidase trimerisation" evidence="13">
    <location>
        <begin position="392"/>
        <end position="597"/>
    </location>
</feature>
<dbReference type="PANTHER" id="PTHR36447">
    <property type="entry name" value="BETA-GALACTOSIDASE GANA"/>
    <property type="match status" value="1"/>
</dbReference>
<gene>
    <name evidence="15" type="ORF">AMD01_19455</name>
</gene>
<evidence type="ECO:0000256" key="4">
    <source>
        <dbReference type="ARBA" id="ARBA00022723"/>
    </source>
</evidence>
<comment type="catalytic activity">
    <reaction evidence="1 8">
        <text>Hydrolysis of terminal non-reducing beta-D-galactose residues in beta-D-galactosides.</text>
        <dbReference type="EC" id="3.2.1.23"/>
    </reaction>
</comment>
<evidence type="ECO:0000256" key="9">
    <source>
        <dbReference type="PIRSR" id="PIRSR001084-1"/>
    </source>
</evidence>
<keyword evidence="4 11" id="KW-0479">Metal-binding</keyword>